<comment type="similarity">
    <text evidence="6">Belongs to the major facilitator superfamily. Allantoate permease family.</text>
</comment>
<evidence type="ECO:0000256" key="2">
    <source>
        <dbReference type="ARBA" id="ARBA00022448"/>
    </source>
</evidence>
<dbReference type="Proteomes" id="UP001146351">
    <property type="component" value="Unassembled WGS sequence"/>
</dbReference>
<feature type="transmembrane region" description="Helical" evidence="7">
    <location>
        <begin position="362"/>
        <end position="381"/>
    </location>
</feature>
<feature type="transmembrane region" description="Helical" evidence="7">
    <location>
        <begin position="201"/>
        <end position="220"/>
    </location>
</feature>
<comment type="caution">
    <text evidence="8">The sequence shown here is derived from an EMBL/GenBank/DDBJ whole genome shotgun (WGS) entry which is preliminary data.</text>
</comment>
<feature type="transmembrane region" description="Helical" evidence="7">
    <location>
        <begin position="426"/>
        <end position="447"/>
    </location>
</feature>
<keyword evidence="3 7" id="KW-0812">Transmembrane</keyword>
<keyword evidence="9" id="KW-1185">Reference proteome</keyword>
<dbReference type="InterPro" id="IPR036259">
    <property type="entry name" value="MFS_trans_sf"/>
</dbReference>
<keyword evidence="4 7" id="KW-1133">Transmembrane helix</keyword>
<dbReference type="Pfam" id="PF07690">
    <property type="entry name" value="MFS_1"/>
    <property type="match status" value="1"/>
</dbReference>
<dbReference type="Gene3D" id="1.20.1250.20">
    <property type="entry name" value="MFS general substrate transporter like domains"/>
    <property type="match status" value="1"/>
</dbReference>
<feature type="transmembrane region" description="Helical" evidence="7">
    <location>
        <begin position="114"/>
        <end position="132"/>
    </location>
</feature>
<name>A0A9W9HLH2_9EURO</name>
<dbReference type="SUPFAM" id="SSF103473">
    <property type="entry name" value="MFS general substrate transporter"/>
    <property type="match status" value="1"/>
</dbReference>
<evidence type="ECO:0000313" key="9">
    <source>
        <dbReference type="Proteomes" id="UP001146351"/>
    </source>
</evidence>
<feature type="transmembrane region" description="Helical" evidence="7">
    <location>
        <begin position="171"/>
        <end position="189"/>
    </location>
</feature>
<dbReference type="GO" id="GO:0016020">
    <property type="term" value="C:membrane"/>
    <property type="evidence" value="ECO:0007669"/>
    <property type="project" value="UniProtKB-SubCell"/>
</dbReference>
<feature type="transmembrane region" description="Helical" evidence="7">
    <location>
        <begin position="85"/>
        <end position="102"/>
    </location>
</feature>
<keyword evidence="2" id="KW-0813">Transport</keyword>
<dbReference type="EMBL" id="JAPQKO010000008">
    <property type="protein sequence ID" value="KAJ5151646.1"/>
    <property type="molecule type" value="Genomic_DNA"/>
</dbReference>
<feature type="transmembrane region" description="Helical" evidence="7">
    <location>
        <begin position="41"/>
        <end position="65"/>
    </location>
</feature>
<dbReference type="PANTHER" id="PTHR43791">
    <property type="entry name" value="PERMEASE-RELATED"/>
    <property type="match status" value="1"/>
</dbReference>
<comment type="subcellular location">
    <subcellularLocation>
        <location evidence="1">Membrane</location>
        <topology evidence="1">Multi-pass membrane protein</topology>
    </subcellularLocation>
</comment>
<reference evidence="8" key="2">
    <citation type="journal article" date="2023" name="IMA Fungus">
        <title>Comparative genomic study of the Penicillium genus elucidates a diverse pangenome and 15 lateral gene transfer events.</title>
        <authorList>
            <person name="Petersen C."/>
            <person name="Sorensen T."/>
            <person name="Nielsen M.R."/>
            <person name="Sondergaard T.E."/>
            <person name="Sorensen J.L."/>
            <person name="Fitzpatrick D.A."/>
            <person name="Frisvad J.C."/>
            <person name="Nielsen K.L."/>
        </authorList>
    </citation>
    <scope>NUCLEOTIDE SEQUENCE</scope>
    <source>
        <strain evidence="8">IBT 21917</strain>
    </source>
</reference>
<dbReference type="InterPro" id="IPR011701">
    <property type="entry name" value="MFS"/>
</dbReference>
<dbReference type="AlphaFoldDB" id="A0A9W9HLH2"/>
<dbReference type="GO" id="GO:0022857">
    <property type="term" value="F:transmembrane transporter activity"/>
    <property type="evidence" value="ECO:0007669"/>
    <property type="project" value="InterPro"/>
</dbReference>
<evidence type="ECO:0000256" key="7">
    <source>
        <dbReference type="SAM" id="Phobius"/>
    </source>
</evidence>
<protein>
    <submittedName>
        <fullName evidence="8">Major facilitator superfamily transporter</fullName>
    </submittedName>
</protein>
<evidence type="ECO:0000256" key="1">
    <source>
        <dbReference type="ARBA" id="ARBA00004141"/>
    </source>
</evidence>
<dbReference type="OrthoDB" id="6730379at2759"/>
<evidence type="ECO:0000256" key="6">
    <source>
        <dbReference type="ARBA" id="ARBA00037968"/>
    </source>
</evidence>
<dbReference type="PANTHER" id="PTHR43791:SF103">
    <property type="entry name" value="MAJOR FACILITATOR SUPERFAMILY (MFS) PROFILE DOMAIN-CONTAINING PROTEIN-RELATED"/>
    <property type="match status" value="1"/>
</dbReference>
<keyword evidence="5 7" id="KW-0472">Membrane</keyword>
<accession>A0A9W9HLH2</accession>
<evidence type="ECO:0000256" key="5">
    <source>
        <dbReference type="ARBA" id="ARBA00023136"/>
    </source>
</evidence>
<dbReference type="FunFam" id="1.20.1250.20:FF:000064">
    <property type="entry name" value="MFS allantoate transporter"/>
    <property type="match status" value="1"/>
</dbReference>
<sequence>MAATHKVEIIGNSKNVETGELSDIQISPDEDKKLLRKIDRCLLPVMAVSYMFQFLDKSALSFTAILGLRSELHLNGSEFSWANGIYYFGYLIATSPAGFIMVRWPVGKTIASAILFWGCVLMLTAVCHNAAGLLATRFFLGAAEAPIAPGLSVVVSMWYKRSEQPLRHAAWFLGNTCAGIFGGLLAYGIGHIESIAPWKAVFLIFGAVTTAWSFGIFFLLPDTPSTSWFLSPVDREKAIMRVKENKTGIKNDDFKWSQCREALLDVKAWFLVIIQLSSNIPNGGEQSFGTIVVEGFGFGTLNSLLLQCVKYLVQGVFVLMATAGSSYFHNTRTYWMAWNFAIAILGTALVRELPEHLPWGRFAGYCLAVSFGANFPLMMSLVSGNFGGFTKKVTVNAMVFTAYCAGNIVGPQLFFGRESPSYPSGFLSIMICFGVGLVSSFLFRLYLIWENRRRDRLTDPTAPSERFPGTCINLLDKTDKEIPEFRYVY</sequence>
<proteinExistence type="inferred from homology"/>
<evidence type="ECO:0000313" key="8">
    <source>
        <dbReference type="EMBL" id="KAJ5151646.1"/>
    </source>
</evidence>
<gene>
    <name evidence="8" type="ORF">N7492_009941</name>
</gene>
<organism evidence="8 9">
    <name type="scientific">Penicillium capsulatum</name>
    <dbReference type="NCBI Taxonomy" id="69766"/>
    <lineage>
        <taxon>Eukaryota</taxon>
        <taxon>Fungi</taxon>
        <taxon>Dikarya</taxon>
        <taxon>Ascomycota</taxon>
        <taxon>Pezizomycotina</taxon>
        <taxon>Eurotiomycetes</taxon>
        <taxon>Eurotiomycetidae</taxon>
        <taxon>Eurotiales</taxon>
        <taxon>Aspergillaceae</taxon>
        <taxon>Penicillium</taxon>
    </lineage>
</organism>
<evidence type="ECO:0000256" key="4">
    <source>
        <dbReference type="ARBA" id="ARBA00022989"/>
    </source>
</evidence>
<evidence type="ECO:0000256" key="3">
    <source>
        <dbReference type="ARBA" id="ARBA00022692"/>
    </source>
</evidence>
<feature type="transmembrane region" description="Helical" evidence="7">
    <location>
        <begin position="333"/>
        <end position="350"/>
    </location>
</feature>
<reference evidence="8" key="1">
    <citation type="submission" date="2022-11" db="EMBL/GenBank/DDBJ databases">
        <authorList>
            <person name="Petersen C."/>
        </authorList>
    </citation>
    <scope>NUCLEOTIDE SEQUENCE</scope>
    <source>
        <strain evidence="8">IBT 21917</strain>
    </source>
</reference>
<feature type="transmembrane region" description="Helical" evidence="7">
    <location>
        <begin position="393"/>
        <end position="414"/>
    </location>
</feature>